<protein>
    <submittedName>
        <fullName evidence="1">Glycosyltransferase family 4 protein</fullName>
    </submittedName>
</protein>
<dbReference type="EMBL" id="CP108110">
    <property type="protein sequence ID" value="WUQ83106.1"/>
    <property type="molecule type" value="Genomic_DNA"/>
</dbReference>
<gene>
    <name evidence="1" type="ORF">OHA16_09045</name>
</gene>
<reference evidence="1" key="1">
    <citation type="submission" date="2022-10" db="EMBL/GenBank/DDBJ databases">
        <title>The complete genomes of actinobacterial strains from the NBC collection.</title>
        <authorList>
            <person name="Joergensen T.S."/>
            <person name="Alvarez Arevalo M."/>
            <person name="Sterndorff E.B."/>
            <person name="Faurdal D."/>
            <person name="Vuksanovic O."/>
            <person name="Mourched A.-S."/>
            <person name="Charusanti P."/>
            <person name="Shaw S."/>
            <person name="Blin K."/>
            <person name="Weber T."/>
        </authorList>
    </citation>
    <scope>NUCLEOTIDE SEQUENCE</scope>
    <source>
        <strain evidence="1">NBC_00222</strain>
    </source>
</reference>
<dbReference type="Proteomes" id="UP001432222">
    <property type="component" value="Chromosome"/>
</dbReference>
<dbReference type="RefSeq" id="WP_328954139.1">
    <property type="nucleotide sequence ID" value="NZ_CP108110.1"/>
</dbReference>
<sequence>MIAHPASRGVLLVLVSWTPDAPAGIERATAALAVGLARNGHRPVIATAAPQPAHPGLPGVAIARLQLDGVHFPCDDAVLRHAVLHQDAALTRQIRDLITEHRIDTVLFTDALWGLGRLRGDVPGHVRRALAAHVKPHTLDAGPALARASRVLVPSAVVRDELAGWSTRPVRVVPNALLADASVALPPPSRREQLRRSGPVRVLARLGPEKGVLDLLEAATGWDRPVEVALAEAGFEAGEGSQSELLDRCREAAARTPGVHLRGALAWDEVLPWLAGAAVVIVPSHQETFGLVALEAMSVGTPVVAYRVGNLPALIGPTGHGEHLLVDHDEGPAALHKAAQTILEDDILYAATTQTVYRRAAAFEPRRIADFFLEAVS</sequence>
<proteinExistence type="predicted"/>
<dbReference type="SUPFAM" id="SSF53756">
    <property type="entry name" value="UDP-Glycosyltransferase/glycogen phosphorylase"/>
    <property type="match status" value="1"/>
</dbReference>
<dbReference type="InterPro" id="IPR050194">
    <property type="entry name" value="Glycosyltransferase_grp1"/>
</dbReference>
<evidence type="ECO:0000313" key="1">
    <source>
        <dbReference type="EMBL" id="WUQ83106.1"/>
    </source>
</evidence>
<evidence type="ECO:0000313" key="2">
    <source>
        <dbReference type="Proteomes" id="UP001432222"/>
    </source>
</evidence>
<organism evidence="1 2">
    <name type="scientific">Kitasatospora purpeofusca</name>
    <dbReference type="NCBI Taxonomy" id="67352"/>
    <lineage>
        <taxon>Bacteria</taxon>
        <taxon>Bacillati</taxon>
        <taxon>Actinomycetota</taxon>
        <taxon>Actinomycetes</taxon>
        <taxon>Kitasatosporales</taxon>
        <taxon>Streptomycetaceae</taxon>
        <taxon>Kitasatospora</taxon>
    </lineage>
</organism>
<dbReference type="PANTHER" id="PTHR45947:SF13">
    <property type="entry name" value="TRANSFERASE"/>
    <property type="match status" value="1"/>
</dbReference>
<dbReference type="Gene3D" id="3.40.50.2000">
    <property type="entry name" value="Glycogen Phosphorylase B"/>
    <property type="match status" value="2"/>
</dbReference>
<name>A0ABZ1TWU5_9ACTN</name>
<accession>A0ABZ1TWU5</accession>
<keyword evidence="2" id="KW-1185">Reference proteome</keyword>
<dbReference type="CDD" id="cd03801">
    <property type="entry name" value="GT4_PimA-like"/>
    <property type="match status" value="1"/>
</dbReference>
<dbReference type="Pfam" id="PF13692">
    <property type="entry name" value="Glyco_trans_1_4"/>
    <property type="match status" value="1"/>
</dbReference>
<dbReference type="PANTHER" id="PTHR45947">
    <property type="entry name" value="SULFOQUINOVOSYL TRANSFERASE SQD2"/>
    <property type="match status" value="1"/>
</dbReference>